<proteinExistence type="predicted"/>
<comment type="caution">
    <text evidence="4">The sequence shown here is derived from an EMBL/GenBank/DDBJ whole genome shotgun (WGS) entry which is preliminary data.</text>
</comment>
<protein>
    <recommendedName>
        <fullName evidence="3">HMG box domain-containing protein</fullName>
    </recommendedName>
</protein>
<evidence type="ECO:0000256" key="2">
    <source>
        <dbReference type="SAM" id="MobiDB-lite"/>
    </source>
</evidence>
<keyword evidence="1" id="KW-0539">Nucleus</keyword>
<dbReference type="AlphaFoldDB" id="A0AAN8F872"/>
<feature type="DNA-binding region" description="HMG box" evidence="1">
    <location>
        <begin position="281"/>
        <end position="347"/>
    </location>
</feature>
<keyword evidence="1" id="KW-0238">DNA-binding</keyword>
<feature type="compositionally biased region" description="Low complexity" evidence="2">
    <location>
        <begin position="97"/>
        <end position="115"/>
    </location>
</feature>
<dbReference type="Pfam" id="PF09011">
    <property type="entry name" value="HMG_box_2"/>
    <property type="match status" value="1"/>
</dbReference>
<dbReference type="Proteomes" id="UP001316803">
    <property type="component" value="Unassembled WGS sequence"/>
</dbReference>
<dbReference type="SMART" id="SM00398">
    <property type="entry name" value="HMG"/>
    <property type="match status" value="2"/>
</dbReference>
<evidence type="ECO:0000313" key="4">
    <source>
        <dbReference type="EMBL" id="KAK5958843.1"/>
    </source>
</evidence>
<dbReference type="GO" id="GO:0005634">
    <property type="term" value="C:nucleus"/>
    <property type="evidence" value="ECO:0007669"/>
    <property type="project" value="UniProtKB-UniRule"/>
</dbReference>
<dbReference type="GO" id="GO:0003677">
    <property type="term" value="F:DNA binding"/>
    <property type="evidence" value="ECO:0007669"/>
    <property type="project" value="UniProtKB-UniRule"/>
</dbReference>
<dbReference type="InterPro" id="IPR036910">
    <property type="entry name" value="HMG_box_dom_sf"/>
</dbReference>
<keyword evidence="5" id="KW-1185">Reference proteome</keyword>
<dbReference type="EMBL" id="JAKLMC020000001">
    <property type="protein sequence ID" value="KAK5958843.1"/>
    <property type="molecule type" value="Genomic_DNA"/>
</dbReference>
<feature type="compositionally biased region" description="Low complexity" evidence="2">
    <location>
        <begin position="67"/>
        <end position="76"/>
    </location>
</feature>
<accession>A0AAN8F872</accession>
<sequence length="364" mass="40606">MTIVLPLHRALSTKFAGRSFNVVTRLGYNPWLARVDHPSEHNDGRSSLSRSQLSRIYSIPARTYATTAASTTTTAARKPAGRPKAHTGRTPAKRTTKAAAAPKKPGPKTAAGKARVGAKPKAKKAKATPKPKPKTQPKRAVKKAPSKSALNKERIAKDRALKETALLNPPKQLPAQPWQIYQIETQKKTNVSVVEAAKAASASWKNLTPEEKEHLNHVSHINKEKNEKAYKAWLAQFSPERIKQANNARHQLKRMEAEKRPAALKRHPLKYAPIKNDDRQVKGPPNAYAIFLKERHASGDFYRMAIAESAPLIGREWKVLSAQDKKKYQDAQHAELNRYIEEYRSVYGSDPVSVTRKQKQAAKA</sequence>
<dbReference type="InterPro" id="IPR009071">
    <property type="entry name" value="HMG_box_dom"/>
</dbReference>
<feature type="compositionally biased region" description="Basic residues" evidence="2">
    <location>
        <begin position="116"/>
        <end position="145"/>
    </location>
</feature>
<dbReference type="Gene3D" id="1.10.30.10">
    <property type="entry name" value="High mobility group box domain"/>
    <property type="match status" value="2"/>
</dbReference>
<feature type="compositionally biased region" description="Basic residues" evidence="2">
    <location>
        <begin position="79"/>
        <end position="96"/>
    </location>
</feature>
<reference evidence="4 5" key="1">
    <citation type="submission" date="2022-12" db="EMBL/GenBank/DDBJ databases">
        <title>Genomic features and morphological characterization of a novel Knufia sp. strain isolated from spacecraft assembly facility.</title>
        <authorList>
            <person name="Teixeira M."/>
            <person name="Chander A.M."/>
            <person name="Stajich J.E."/>
            <person name="Venkateswaran K."/>
        </authorList>
    </citation>
    <scope>NUCLEOTIDE SEQUENCE [LARGE SCALE GENOMIC DNA]</scope>
    <source>
        <strain evidence="4 5">FJI-L2-BK-P2</strain>
    </source>
</reference>
<dbReference type="SUPFAM" id="SSF47095">
    <property type="entry name" value="HMG-box"/>
    <property type="match status" value="2"/>
</dbReference>
<dbReference type="PROSITE" id="PS50118">
    <property type="entry name" value="HMG_BOX_2"/>
    <property type="match status" value="1"/>
</dbReference>
<evidence type="ECO:0000256" key="1">
    <source>
        <dbReference type="PROSITE-ProRule" id="PRU00267"/>
    </source>
</evidence>
<evidence type="ECO:0000259" key="3">
    <source>
        <dbReference type="PROSITE" id="PS50118"/>
    </source>
</evidence>
<evidence type="ECO:0000313" key="5">
    <source>
        <dbReference type="Proteomes" id="UP001316803"/>
    </source>
</evidence>
<feature type="domain" description="HMG box" evidence="3">
    <location>
        <begin position="281"/>
        <end position="347"/>
    </location>
</feature>
<gene>
    <name evidence="4" type="ORF">OHC33_000687</name>
</gene>
<name>A0AAN8F872_9EURO</name>
<feature type="region of interest" description="Disordered" evidence="2">
    <location>
        <begin position="67"/>
        <end position="155"/>
    </location>
</feature>
<organism evidence="4 5">
    <name type="scientific">Knufia fluminis</name>
    <dbReference type="NCBI Taxonomy" id="191047"/>
    <lineage>
        <taxon>Eukaryota</taxon>
        <taxon>Fungi</taxon>
        <taxon>Dikarya</taxon>
        <taxon>Ascomycota</taxon>
        <taxon>Pezizomycotina</taxon>
        <taxon>Eurotiomycetes</taxon>
        <taxon>Chaetothyriomycetidae</taxon>
        <taxon>Chaetothyriales</taxon>
        <taxon>Trichomeriaceae</taxon>
        <taxon>Knufia</taxon>
    </lineage>
</organism>